<keyword evidence="2" id="KW-0479">Metal-binding</keyword>
<gene>
    <name evidence="5" type="primary">HARBI1_43</name>
    <name evidence="5" type="ORF">N1851_002380</name>
</gene>
<accession>A0AA47PCB1</accession>
<evidence type="ECO:0000256" key="2">
    <source>
        <dbReference type="ARBA" id="ARBA00022723"/>
    </source>
</evidence>
<dbReference type="EMBL" id="JAOPHQ010000292">
    <property type="protein sequence ID" value="KAK0155283.1"/>
    <property type="molecule type" value="Genomic_DNA"/>
</dbReference>
<dbReference type="Pfam" id="PF13359">
    <property type="entry name" value="DDE_Tnp_4"/>
    <property type="match status" value="1"/>
</dbReference>
<organism evidence="5 6">
    <name type="scientific">Merluccius polli</name>
    <name type="common">Benguela hake</name>
    <name type="synonym">Merluccius cadenati</name>
    <dbReference type="NCBI Taxonomy" id="89951"/>
    <lineage>
        <taxon>Eukaryota</taxon>
        <taxon>Metazoa</taxon>
        <taxon>Chordata</taxon>
        <taxon>Craniata</taxon>
        <taxon>Vertebrata</taxon>
        <taxon>Euteleostomi</taxon>
        <taxon>Actinopterygii</taxon>
        <taxon>Neopterygii</taxon>
        <taxon>Teleostei</taxon>
        <taxon>Neoteleostei</taxon>
        <taxon>Acanthomorphata</taxon>
        <taxon>Zeiogadaria</taxon>
        <taxon>Gadariae</taxon>
        <taxon>Gadiformes</taxon>
        <taxon>Gadoidei</taxon>
        <taxon>Merlucciidae</taxon>
        <taxon>Merluccius</taxon>
    </lineage>
</organism>
<sequence>MYYQLGEYQLAFNSNKYLATTIYPCPVSEGPKGKPLRSGTFFISMFSVSSSSSRDLLKVPTYDGGQTSTVVQSLVCGGFFRDLKTYNRMGPVIRLCAGLTHTHLFSLAEEVQQSFVFLTHPVFQTVHRLDQLMSLQNCDSLMWLQFIRFPLDNQQLHMIKANFMACRYAGVVGAVDGTHIQIIAPSKDEDVFVNRKKVHSINTQIAFDATFNILDVAKWPAGSTHDPRILIGSGLRREAPCTSWVSCWVTGCPCKTSDTSQSTTGSTVKWARFHRDRSEQPITALTASKLVHENRLRFGSTSVPYLLPVIQFTRLLPNPACLTTRLLLNPVAEPRLPDYPPVAEPRCRPSPGSRLPLLPCPSPGSQPRLAQPCHLLQPDPLPCVLRLISRLIFKLKCDLRDQKVSLFYCLQAMVNVKDGWVLCKAAKARMVSVKLGEGPKCRAGVRDQKDQGEVVRSELGTDQMGRVHSDYQAMSSSNKHLGSCTEITAMPLACKAQRPGSVGVRLILPPPAGSSSCWLLHLLAPLLQAPRLICVSFTDLKNPVGFGRGLVPQATSELRKSQQEGLKTGPTSGAGHHRDLLGSKGLEGHPVTAASETLSTQHLGPGVKSLWVIRIRLILFNLHHLPVVLGQREMSGTGPYLGANPFQGALPFTEKRELFPGLPRLLRGRLRYRTGRLAAPISASPNSGI</sequence>
<evidence type="ECO:0000256" key="3">
    <source>
        <dbReference type="SAM" id="MobiDB-lite"/>
    </source>
</evidence>
<evidence type="ECO:0000313" key="6">
    <source>
        <dbReference type="Proteomes" id="UP001174136"/>
    </source>
</evidence>
<comment type="caution">
    <text evidence="5">The sequence shown here is derived from an EMBL/GenBank/DDBJ whole genome shotgun (WGS) entry which is preliminary data.</text>
</comment>
<feature type="domain" description="DDE Tnp4" evidence="4">
    <location>
        <begin position="175"/>
        <end position="238"/>
    </location>
</feature>
<evidence type="ECO:0000259" key="4">
    <source>
        <dbReference type="Pfam" id="PF13359"/>
    </source>
</evidence>
<reference evidence="5" key="1">
    <citation type="journal article" date="2023" name="Front. Mar. Sci.">
        <title>A new Merluccius polli reference genome to investigate the effects of global change in West African waters.</title>
        <authorList>
            <person name="Mateo J.L."/>
            <person name="Blanco-Fernandez C."/>
            <person name="Garcia-Vazquez E."/>
            <person name="Machado-Schiaffino G."/>
        </authorList>
    </citation>
    <scope>NUCLEOTIDE SEQUENCE</scope>
    <source>
        <strain evidence="5">C29</strain>
        <tissue evidence="5">Fin</tissue>
    </source>
</reference>
<protein>
    <submittedName>
        <fullName evidence="5">Nuclease HARBI1</fullName>
    </submittedName>
</protein>
<dbReference type="GO" id="GO:0046872">
    <property type="term" value="F:metal ion binding"/>
    <property type="evidence" value="ECO:0007669"/>
    <property type="project" value="UniProtKB-KW"/>
</dbReference>
<proteinExistence type="predicted"/>
<dbReference type="Proteomes" id="UP001174136">
    <property type="component" value="Unassembled WGS sequence"/>
</dbReference>
<keyword evidence="6" id="KW-1185">Reference proteome</keyword>
<dbReference type="InterPro" id="IPR027806">
    <property type="entry name" value="HARBI1_dom"/>
</dbReference>
<evidence type="ECO:0000256" key="1">
    <source>
        <dbReference type="ARBA" id="ARBA00001968"/>
    </source>
</evidence>
<evidence type="ECO:0000313" key="5">
    <source>
        <dbReference type="EMBL" id="KAK0155283.1"/>
    </source>
</evidence>
<feature type="region of interest" description="Disordered" evidence="3">
    <location>
        <begin position="557"/>
        <end position="586"/>
    </location>
</feature>
<name>A0AA47PCB1_MERPO</name>
<dbReference type="AlphaFoldDB" id="A0AA47PCB1"/>
<comment type="cofactor">
    <cofactor evidence="1">
        <name>a divalent metal cation</name>
        <dbReference type="ChEBI" id="CHEBI:60240"/>
    </cofactor>
</comment>